<dbReference type="EMBL" id="CAJVPM010001711">
    <property type="protein sequence ID" value="CAG8471951.1"/>
    <property type="molecule type" value="Genomic_DNA"/>
</dbReference>
<comment type="caution">
    <text evidence="1">The sequence shown here is derived from an EMBL/GenBank/DDBJ whole genome shotgun (WGS) entry which is preliminary data.</text>
</comment>
<organism evidence="1 2">
    <name type="scientific">Scutellospora calospora</name>
    <dbReference type="NCBI Taxonomy" id="85575"/>
    <lineage>
        <taxon>Eukaryota</taxon>
        <taxon>Fungi</taxon>
        <taxon>Fungi incertae sedis</taxon>
        <taxon>Mucoromycota</taxon>
        <taxon>Glomeromycotina</taxon>
        <taxon>Glomeromycetes</taxon>
        <taxon>Diversisporales</taxon>
        <taxon>Gigasporaceae</taxon>
        <taxon>Scutellospora</taxon>
    </lineage>
</organism>
<reference evidence="1" key="1">
    <citation type="submission" date="2021-06" db="EMBL/GenBank/DDBJ databases">
        <authorList>
            <person name="Kallberg Y."/>
            <person name="Tangrot J."/>
            <person name="Rosling A."/>
        </authorList>
    </citation>
    <scope>NUCLEOTIDE SEQUENCE</scope>
    <source>
        <strain evidence="1">AU212A</strain>
    </source>
</reference>
<proteinExistence type="predicted"/>
<accession>A0ACA9KHH1</accession>
<dbReference type="Proteomes" id="UP000789860">
    <property type="component" value="Unassembled WGS sequence"/>
</dbReference>
<evidence type="ECO:0000313" key="1">
    <source>
        <dbReference type="EMBL" id="CAG8471951.1"/>
    </source>
</evidence>
<protein>
    <submittedName>
        <fullName evidence="1">5360_t:CDS:1</fullName>
    </submittedName>
</protein>
<sequence length="165" mass="19506">MIQFFANELQIHILTHVVTETNFANSCILRTVCKKWNTLIPLIIHEVVMNRLNSGLKFELIDLNGDLFWQKLKRRPDWSKKFPPTKYIKNFTKSFTFKFDNIDDTNIFPLYRFKTKISFSMEMMPIIKLGGTICYIALPKVVINDIYKYDFGHRNNIVFTVNEEG</sequence>
<gene>
    <name evidence="1" type="ORF">SCALOS_LOCUS2063</name>
</gene>
<name>A0ACA9KHH1_9GLOM</name>
<evidence type="ECO:0000313" key="2">
    <source>
        <dbReference type="Proteomes" id="UP000789860"/>
    </source>
</evidence>
<keyword evidence="2" id="KW-1185">Reference proteome</keyword>